<name>K5XDS5_AGABU</name>
<sequence length="262" mass="29709">MAFQRLDSQHRLWTLLVDGLYTPEIEEQIQQHMGQAKNPAILDVGCGSAIWSVEMAERFPSAQVIGVDITTPNHSFRNRDLVNGLPLEFKAKFDIIHCRTIPNPQALVDCMADCLKPDGFLILADGDLSVGFDEDRKLLEPFIYDPSLSIQDNLKNTKGLSWHAGWLHAFSQSTRSVKYESPFTMAQKSKLLKEPTIKDLWIPYGWEGKDVKNGKELGEVTAEDFKQIYQFSVNTVFNKLDIPLEIKNALVERGLTEEVQRS</sequence>
<dbReference type="Gene3D" id="3.40.50.150">
    <property type="entry name" value="Vaccinia Virus protein VP39"/>
    <property type="match status" value="1"/>
</dbReference>
<dbReference type="Pfam" id="PF13489">
    <property type="entry name" value="Methyltransf_23"/>
    <property type="match status" value="1"/>
</dbReference>
<keyword evidence="2" id="KW-1185">Reference proteome</keyword>
<dbReference type="OMA" id="WHYATAR"/>
<dbReference type="PANTHER" id="PTHR43591">
    <property type="entry name" value="METHYLTRANSFERASE"/>
    <property type="match status" value="1"/>
</dbReference>
<dbReference type="SUPFAM" id="SSF53335">
    <property type="entry name" value="S-adenosyl-L-methionine-dependent methyltransferases"/>
    <property type="match status" value="1"/>
</dbReference>
<reference evidence="2" key="1">
    <citation type="journal article" date="2012" name="Proc. Natl. Acad. Sci. U.S.A.">
        <title>Genome sequence of the button mushroom Agaricus bisporus reveals mechanisms governing adaptation to a humic-rich ecological niche.</title>
        <authorList>
            <person name="Morin E."/>
            <person name="Kohler A."/>
            <person name="Baker A.R."/>
            <person name="Foulongne-Oriol M."/>
            <person name="Lombard V."/>
            <person name="Nagy L.G."/>
            <person name="Ohm R.A."/>
            <person name="Patyshakuliyeva A."/>
            <person name="Brun A."/>
            <person name="Aerts A.L."/>
            <person name="Bailey A.M."/>
            <person name="Billette C."/>
            <person name="Coutinho P.M."/>
            <person name="Deakin G."/>
            <person name="Doddapaneni H."/>
            <person name="Floudas D."/>
            <person name="Grimwood J."/>
            <person name="Hilden K."/>
            <person name="Kuees U."/>
            <person name="LaButti K.M."/>
            <person name="Lapidus A."/>
            <person name="Lindquist E.A."/>
            <person name="Lucas S.M."/>
            <person name="Murat C."/>
            <person name="Riley R.W."/>
            <person name="Salamov A.A."/>
            <person name="Schmutz J."/>
            <person name="Subramanian V."/>
            <person name="Woesten H.A.B."/>
            <person name="Xu J."/>
            <person name="Eastwood D.C."/>
            <person name="Foster G.D."/>
            <person name="Sonnenberg A.S."/>
            <person name="Cullen D."/>
            <person name="de Vries R.P."/>
            <person name="Lundell T."/>
            <person name="Hibbett D.S."/>
            <person name="Henrissat B."/>
            <person name="Burton K.S."/>
            <person name="Kerrigan R.W."/>
            <person name="Challen M.P."/>
            <person name="Grigoriev I.V."/>
            <person name="Martin F."/>
        </authorList>
    </citation>
    <scope>NUCLEOTIDE SEQUENCE [LARGE SCALE GENOMIC DNA]</scope>
    <source>
        <strain evidence="2">JB137-S8 / ATCC MYA-4627 / FGSC 10392</strain>
    </source>
</reference>
<dbReference type="InterPro" id="IPR029063">
    <property type="entry name" value="SAM-dependent_MTases_sf"/>
</dbReference>
<dbReference type="eggNOG" id="ENOG502SAJP">
    <property type="taxonomic scope" value="Eukaryota"/>
</dbReference>
<dbReference type="RefSeq" id="XP_007327398.1">
    <property type="nucleotide sequence ID" value="XM_007327336.1"/>
</dbReference>
<gene>
    <name evidence="1" type="ORF">AGABI1DRAFT_105061</name>
</gene>
<dbReference type="GeneID" id="18822084"/>
<dbReference type="OrthoDB" id="2013972at2759"/>
<dbReference type="EMBL" id="JH971387">
    <property type="protein sequence ID" value="EKM81488.1"/>
    <property type="molecule type" value="Genomic_DNA"/>
</dbReference>
<dbReference type="HOGENOM" id="CLU_010595_5_2_1"/>
<evidence type="ECO:0000313" key="2">
    <source>
        <dbReference type="Proteomes" id="UP000008493"/>
    </source>
</evidence>
<dbReference type="Proteomes" id="UP000008493">
    <property type="component" value="Unassembled WGS sequence"/>
</dbReference>
<proteinExistence type="predicted"/>
<dbReference type="InParanoid" id="K5XDS5"/>
<organism evidence="1 2">
    <name type="scientific">Agaricus bisporus var. burnettii (strain JB137-S8 / ATCC MYA-4627 / FGSC 10392)</name>
    <name type="common">White button mushroom</name>
    <dbReference type="NCBI Taxonomy" id="597362"/>
    <lineage>
        <taxon>Eukaryota</taxon>
        <taxon>Fungi</taxon>
        <taxon>Dikarya</taxon>
        <taxon>Basidiomycota</taxon>
        <taxon>Agaricomycotina</taxon>
        <taxon>Agaricomycetes</taxon>
        <taxon>Agaricomycetidae</taxon>
        <taxon>Agaricales</taxon>
        <taxon>Agaricineae</taxon>
        <taxon>Agaricaceae</taxon>
        <taxon>Agaricus</taxon>
    </lineage>
</organism>
<accession>K5XDS5</accession>
<dbReference type="CDD" id="cd02440">
    <property type="entry name" value="AdoMet_MTases"/>
    <property type="match status" value="1"/>
</dbReference>
<dbReference type="AlphaFoldDB" id="K5XDS5"/>
<dbReference type="KEGG" id="abp:AGABI1DRAFT105061"/>
<dbReference type="PANTHER" id="PTHR43591:SF24">
    <property type="entry name" value="2-METHOXY-6-POLYPRENYL-1,4-BENZOQUINOL METHYLASE, MITOCHONDRIAL"/>
    <property type="match status" value="1"/>
</dbReference>
<dbReference type="GO" id="GO:0008168">
    <property type="term" value="F:methyltransferase activity"/>
    <property type="evidence" value="ECO:0007669"/>
    <property type="project" value="TreeGrafter"/>
</dbReference>
<evidence type="ECO:0008006" key="3">
    <source>
        <dbReference type="Google" id="ProtNLM"/>
    </source>
</evidence>
<evidence type="ECO:0000313" key="1">
    <source>
        <dbReference type="EMBL" id="EKM81488.1"/>
    </source>
</evidence>
<protein>
    <recommendedName>
        <fullName evidence="3">Methyltransferase domain-containing protein</fullName>
    </recommendedName>
</protein>